<keyword evidence="1" id="KW-0503">Monooxygenase</keyword>
<dbReference type="Gene3D" id="3.20.20.30">
    <property type="entry name" value="Luciferase-like domain"/>
    <property type="match status" value="2"/>
</dbReference>
<dbReference type="GO" id="GO:0016705">
    <property type="term" value="F:oxidoreductase activity, acting on paired donors, with incorporation or reduction of molecular oxygen"/>
    <property type="evidence" value="ECO:0007669"/>
    <property type="project" value="InterPro"/>
</dbReference>
<dbReference type="GO" id="GO:0004497">
    <property type="term" value="F:monooxygenase activity"/>
    <property type="evidence" value="ECO:0007669"/>
    <property type="project" value="UniProtKB-KW"/>
</dbReference>
<name>A0A2P4UQR2_9ACTN</name>
<sequence length="280" mass="29995">MTDIDVGRFGIWRSWQQTSPEFAREAEALGYGTIWLGFSPGADLGGAERLLAATDRIVIATGIVNMWATAADDVAAAYRRITEAQPGRFLLGVGIGHPEATREYQSPYDTIVSYLDRLDAGGVPVRGRVLAALGPKVLRLAAERTRGAHPYLVTPEHSRRAREILGPDALLAPEQKVVVDEDAARARATARAKIADPYLKLGNYTNNLRRLGWTDADIADDGSDALIDELAPHGDAATVAAAVTRHLDAGANHVALQPLTTNDTDPLPALRALAQALDLP</sequence>
<dbReference type="SUPFAM" id="SSF51679">
    <property type="entry name" value="Bacterial luciferase-like"/>
    <property type="match status" value="1"/>
</dbReference>
<dbReference type="PANTHER" id="PTHR43244">
    <property type="match status" value="1"/>
</dbReference>
<comment type="caution">
    <text evidence="1">The sequence shown here is derived from an EMBL/GenBank/DDBJ whole genome shotgun (WGS) entry which is preliminary data.</text>
</comment>
<dbReference type="Proteomes" id="UP000242367">
    <property type="component" value="Unassembled WGS sequence"/>
</dbReference>
<dbReference type="InterPro" id="IPR036661">
    <property type="entry name" value="Luciferase-like_sf"/>
</dbReference>
<dbReference type="AlphaFoldDB" id="A0A2P4UQR2"/>
<protein>
    <submittedName>
        <fullName evidence="1">Luciferase-like monooxygenase</fullName>
    </submittedName>
</protein>
<keyword evidence="2" id="KW-1185">Reference proteome</keyword>
<evidence type="ECO:0000313" key="2">
    <source>
        <dbReference type="Proteomes" id="UP000242367"/>
    </source>
</evidence>
<evidence type="ECO:0000313" key="1">
    <source>
        <dbReference type="EMBL" id="POM27379.1"/>
    </source>
</evidence>
<organism evidence="1 2">
    <name type="scientific">Actinomadura rubteroloni</name>
    <dbReference type="NCBI Taxonomy" id="1926885"/>
    <lineage>
        <taxon>Bacteria</taxon>
        <taxon>Bacillati</taxon>
        <taxon>Actinomycetota</taxon>
        <taxon>Actinomycetes</taxon>
        <taxon>Streptosporangiales</taxon>
        <taxon>Thermomonosporaceae</taxon>
        <taxon>Actinomadura</taxon>
    </lineage>
</organism>
<reference evidence="1 2" key="1">
    <citation type="journal article" date="2017" name="Chemistry">
        <title>Isolation, Biosynthesis and Chemical Modifications of Rubterolones A-F: Rare Tropolone Alkaloids from Actinomadura sp. 5-2.</title>
        <authorList>
            <person name="Guo H."/>
            <person name="Benndorf R."/>
            <person name="Leichnitz D."/>
            <person name="Klassen J.L."/>
            <person name="Vollmers J."/>
            <person name="Gorls H."/>
            <person name="Steinacker M."/>
            <person name="Weigel C."/>
            <person name="Dahse H.M."/>
            <person name="Kaster A.K."/>
            <person name="de Beer Z.W."/>
            <person name="Poulsen M."/>
            <person name="Beemelmanns C."/>
        </authorList>
    </citation>
    <scope>NUCLEOTIDE SEQUENCE [LARGE SCALE GENOMIC DNA]</scope>
    <source>
        <strain evidence="1 2">5-2</strain>
    </source>
</reference>
<dbReference type="InterPro" id="IPR050564">
    <property type="entry name" value="F420-G6PD/mer"/>
</dbReference>
<accession>A0A2P4UQR2</accession>
<dbReference type="PANTHER" id="PTHR43244:SF2">
    <property type="entry name" value="CONSERVED HYPOTHETICAL ALANINE AND PROLINE-RICH PROTEIN"/>
    <property type="match status" value="1"/>
</dbReference>
<keyword evidence="1" id="KW-0560">Oxidoreductase</keyword>
<gene>
    <name evidence="1" type="ORF">BTM25_17930</name>
</gene>
<dbReference type="EMBL" id="MTBP01000001">
    <property type="protein sequence ID" value="POM27379.1"/>
    <property type="molecule type" value="Genomic_DNA"/>
</dbReference>
<dbReference type="InterPro" id="IPR019922">
    <property type="entry name" value="Lucif-like_OxRdatse_MSMEG_4141"/>
</dbReference>
<proteinExistence type="predicted"/>
<dbReference type="NCBIfam" id="TIGR03620">
    <property type="entry name" value="F420_MSMEG_4141"/>
    <property type="match status" value="1"/>
</dbReference>
<dbReference type="RefSeq" id="WP_103562205.1">
    <property type="nucleotide sequence ID" value="NZ_MTBP01000001.1"/>
</dbReference>